<comment type="caution">
    <text evidence="2">The sequence shown here is derived from an EMBL/GenBank/DDBJ whole genome shotgun (WGS) entry which is preliminary data.</text>
</comment>
<feature type="compositionally biased region" description="Low complexity" evidence="1">
    <location>
        <begin position="15"/>
        <end position="25"/>
    </location>
</feature>
<evidence type="ECO:0000313" key="2">
    <source>
        <dbReference type="EMBL" id="MBT0994930.1"/>
    </source>
</evidence>
<dbReference type="Pfam" id="PF02575">
    <property type="entry name" value="YbaB_DNA_bd"/>
    <property type="match status" value="1"/>
</dbReference>
<reference evidence="2 3" key="1">
    <citation type="submission" date="2021-05" db="EMBL/GenBank/DDBJ databases">
        <title>Description of Cellulomonas sp. DKR-3 sp. nov.</title>
        <authorList>
            <person name="Dahal R.H."/>
            <person name="Chaudhary D.K."/>
        </authorList>
    </citation>
    <scope>NUCLEOTIDE SEQUENCE [LARGE SCALE GENOMIC DNA]</scope>
    <source>
        <strain evidence="2 3">DKR-3</strain>
    </source>
</reference>
<keyword evidence="3" id="KW-1185">Reference proteome</keyword>
<feature type="compositionally biased region" description="Basic and acidic residues" evidence="1">
    <location>
        <begin position="87"/>
        <end position="101"/>
    </location>
</feature>
<feature type="compositionally biased region" description="Basic and acidic residues" evidence="1">
    <location>
        <begin position="1"/>
        <end position="14"/>
    </location>
</feature>
<dbReference type="Proteomes" id="UP000722125">
    <property type="component" value="Unassembled WGS sequence"/>
</dbReference>
<proteinExistence type="predicted"/>
<sequence>MGERAARSAEREDAGAAQRGAAGRAWVPSAVGARARVPGSDESADAVPRDPFGAPRVPPSALAEHVPEPAAEPGWSEPGWSEPDGSEAGRSEAARRVEAQVAAARERARQATALSAEVDALRASARSPRGEVTVEVDAGGRVTRVGFTERARAVPPAALGRAVEEAIRAAARECGRRAVALVERSAAGGPAMAEAMRADHDRRWA</sequence>
<dbReference type="EMBL" id="JAHBOH010000001">
    <property type="protein sequence ID" value="MBT0994930.1"/>
    <property type="molecule type" value="Genomic_DNA"/>
</dbReference>
<evidence type="ECO:0000313" key="3">
    <source>
        <dbReference type="Proteomes" id="UP000722125"/>
    </source>
</evidence>
<organism evidence="2 3">
    <name type="scientific">Cellulomonas fulva</name>
    <dbReference type="NCBI Taxonomy" id="2835530"/>
    <lineage>
        <taxon>Bacteria</taxon>
        <taxon>Bacillati</taxon>
        <taxon>Actinomycetota</taxon>
        <taxon>Actinomycetes</taxon>
        <taxon>Micrococcales</taxon>
        <taxon>Cellulomonadaceae</taxon>
        <taxon>Cellulomonas</taxon>
    </lineage>
</organism>
<gene>
    <name evidence="2" type="ORF">KIN34_11615</name>
</gene>
<evidence type="ECO:0000256" key="1">
    <source>
        <dbReference type="SAM" id="MobiDB-lite"/>
    </source>
</evidence>
<protein>
    <submittedName>
        <fullName evidence="2">YbaB/EbfC family nucleoid-associated protein</fullName>
    </submittedName>
</protein>
<dbReference type="InterPro" id="IPR004401">
    <property type="entry name" value="YbaB/EbfC"/>
</dbReference>
<dbReference type="InterPro" id="IPR036894">
    <property type="entry name" value="YbaB-like_sf"/>
</dbReference>
<dbReference type="RefSeq" id="WP_214350637.1">
    <property type="nucleotide sequence ID" value="NZ_JAHBOH010000001.1"/>
</dbReference>
<dbReference type="Gene3D" id="3.30.1310.10">
    <property type="entry name" value="Nucleoid-associated protein YbaB-like domain"/>
    <property type="match status" value="1"/>
</dbReference>
<feature type="region of interest" description="Disordered" evidence="1">
    <location>
        <begin position="1"/>
        <end position="101"/>
    </location>
</feature>
<accession>A0ABS5U0K3</accession>
<name>A0ABS5U0K3_9CELL</name>